<gene>
    <name evidence="7" type="ORF">DNTS_003537</name>
</gene>
<dbReference type="GO" id="GO:0008270">
    <property type="term" value="F:zinc ion binding"/>
    <property type="evidence" value="ECO:0007669"/>
    <property type="project" value="UniProtKB-KW"/>
</dbReference>
<evidence type="ECO:0000313" key="7">
    <source>
        <dbReference type="EMBL" id="TRY94510.1"/>
    </source>
</evidence>
<dbReference type="GO" id="GO:0003677">
    <property type="term" value="F:DNA binding"/>
    <property type="evidence" value="ECO:0007669"/>
    <property type="project" value="UniProtKB-UniRule"/>
</dbReference>
<keyword evidence="8" id="KW-1185">Reference proteome</keyword>
<evidence type="ECO:0000313" key="8">
    <source>
        <dbReference type="Proteomes" id="UP000316079"/>
    </source>
</evidence>
<protein>
    <recommendedName>
        <fullName evidence="6">THAP-type domain-containing protein</fullName>
    </recommendedName>
</protein>
<name>A0A553QX29_9TELE</name>
<evidence type="ECO:0000256" key="4">
    <source>
        <dbReference type="ARBA" id="ARBA00023125"/>
    </source>
</evidence>
<keyword evidence="4 5" id="KW-0238">DNA-binding</keyword>
<dbReference type="PROSITE" id="PS50950">
    <property type="entry name" value="ZF_THAP"/>
    <property type="match status" value="1"/>
</dbReference>
<accession>A0A553QX29</accession>
<feature type="domain" description="THAP-type" evidence="6">
    <location>
        <begin position="1"/>
        <end position="81"/>
    </location>
</feature>
<dbReference type="OrthoDB" id="5982876at2759"/>
<dbReference type="EMBL" id="SRMA01025439">
    <property type="protein sequence ID" value="TRY94510.1"/>
    <property type="molecule type" value="Genomic_DNA"/>
</dbReference>
<organism evidence="7 8">
    <name type="scientific">Danionella cerebrum</name>
    <dbReference type="NCBI Taxonomy" id="2873325"/>
    <lineage>
        <taxon>Eukaryota</taxon>
        <taxon>Metazoa</taxon>
        <taxon>Chordata</taxon>
        <taxon>Craniata</taxon>
        <taxon>Vertebrata</taxon>
        <taxon>Euteleostomi</taxon>
        <taxon>Actinopterygii</taxon>
        <taxon>Neopterygii</taxon>
        <taxon>Teleostei</taxon>
        <taxon>Ostariophysi</taxon>
        <taxon>Cypriniformes</taxon>
        <taxon>Danionidae</taxon>
        <taxon>Danioninae</taxon>
        <taxon>Danionella</taxon>
    </lineage>
</organism>
<evidence type="ECO:0000256" key="1">
    <source>
        <dbReference type="ARBA" id="ARBA00022723"/>
    </source>
</evidence>
<keyword evidence="2 5" id="KW-0863">Zinc-finger</keyword>
<dbReference type="Proteomes" id="UP000316079">
    <property type="component" value="Unassembled WGS sequence"/>
</dbReference>
<sequence>MPKKCVFGCQESKVLFGLPKNECIRQKWLDFVSANHTRKLRKITCVCERHFTSDWFVNKTEFDRGLVTRLVLKTAAYPSVLCVVEPKAKETAGAATDSGRLAVVHRVFTKEENEEVRIGETFQVKDEEIKTEVKDEEMVIDETVKDSLQEQTALLWHAWQPLPQTHFQSLTTDAKYEGVVDKVASTKKRAKISHDVLGEEPATHVPAVSVTTATESSQLPMIQYPTYQTHASMYLEPAVIYSWKTAQEEVLKKISRSAKYGSYSLMHLECNRILDIQLVQVRPNAYIQWN</sequence>
<dbReference type="SUPFAM" id="SSF57716">
    <property type="entry name" value="Glucocorticoid receptor-like (DNA-binding domain)"/>
    <property type="match status" value="1"/>
</dbReference>
<evidence type="ECO:0000256" key="5">
    <source>
        <dbReference type="PROSITE-ProRule" id="PRU00309"/>
    </source>
</evidence>
<dbReference type="AlphaFoldDB" id="A0A553QX29"/>
<evidence type="ECO:0000256" key="2">
    <source>
        <dbReference type="ARBA" id="ARBA00022771"/>
    </source>
</evidence>
<proteinExistence type="predicted"/>
<dbReference type="SMART" id="SM00980">
    <property type="entry name" value="THAP"/>
    <property type="match status" value="1"/>
</dbReference>
<evidence type="ECO:0000259" key="6">
    <source>
        <dbReference type="PROSITE" id="PS50950"/>
    </source>
</evidence>
<keyword evidence="1" id="KW-0479">Metal-binding</keyword>
<dbReference type="Pfam" id="PF05485">
    <property type="entry name" value="THAP"/>
    <property type="match status" value="1"/>
</dbReference>
<comment type="caution">
    <text evidence="7">The sequence shown here is derived from an EMBL/GenBank/DDBJ whole genome shotgun (WGS) entry which is preliminary data.</text>
</comment>
<keyword evidence="3" id="KW-0862">Zinc</keyword>
<dbReference type="InterPro" id="IPR006612">
    <property type="entry name" value="THAP_Znf"/>
</dbReference>
<evidence type="ECO:0000256" key="3">
    <source>
        <dbReference type="ARBA" id="ARBA00022833"/>
    </source>
</evidence>
<reference evidence="7 8" key="1">
    <citation type="journal article" date="2019" name="Sci. Data">
        <title>Hybrid genome assembly and annotation of Danionella translucida.</title>
        <authorList>
            <person name="Kadobianskyi M."/>
            <person name="Schulze L."/>
            <person name="Schuelke M."/>
            <person name="Judkewitz B."/>
        </authorList>
    </citation>
    <scope>NUCLEOTIDE SEQUENCE [LARGE SCALE GENOMIC DNA]</scope>
    <source>
        <strain evidence="7 8">Bolton</strain>
    </source>
</reference>